<dbReference type="InParanoid" id="A0A194WZU5"/>
<evidence type="ECO:0008006" key="3">
    <source>
        <dbReference type="Google" id="ProtNLM"/>
    </source>
</evidence>
<dbReference type="GeneID" id="28829980"/>
<sequence length="200" mass="22013">MPSATSPPETYFLRKPTTHVPNSPLPVLVYRSALPLNPTPETTCELIEPNNWLKGGVFKHYPAHHFHSVTHECYAIFKGHSRLLLGRGPLDPASEDDLLVDIKEGDAIVLPAGVAHCSLESSDDYEYVGLYPKGSAHWDNNFCKADEEETKSKAQNAMDVPVPTTDPIFGAGGPLVEIWINAMGRAWKPYTAPRLAPLQD</sequence>
<dbReference type="Gene3D" id="2.60.120.10">
    <property type="entry name" value="Jelly Rolls"/>
    <property type="match status" value="1"/>
</dbReference>
<dbReference type="EMBL" id="KQ947422">
    <property type="protein sequence ID" value="KUJ13468.1"/>
    <property type="molecule type" value="Genomic_DNA"/>
</dbReference>
<dbReference type="KEGG" id="psco:LY89DRAFT_737448"/>
<accession>A0A194WZU5</accession>
<dbReference type="AlphaFoldDB" id="A0A194WZU5"/>
<gene>
    <name evidence="1" type="ORF">LY89DRAFT_737448</name>
</gene>
<proteinExistence type="predicted"/>
<evidence type="ECO:0000313" key="1">
    <source>
        <dbReference type="EMBL" id="KUJ13468.1"/>
    </source>
</evidence>
<protein>
    <recommendedName>
        <fullName evidence="3">Cupin type-1 domain-containing protein</fullName>
    </recommendedName>
</protein>
<dbReference type="Proteomes" id="UP000070700">
    <property type="component" value="Unassembled WGS sequence"/>
</dbReference>
<evidence type="ECO:0000313" key="2">
    <source>
        <dbReference type="Proteomes" id="UP000070700"/>
    </source>
</evidence>
<dbReference type="PANTHER" id="PTHR36448:SF2">
    <property type="entry name" value="CUPIN TYPE-1 DOMAIN-CONTAINING PROTEIN"/>
    <property type="match status" value="1"/>
</dbReference>
<dbReference type="InterPro" id="IPR047121">
    <property type="entry name" value="YjiB-like"/>
</dbReference>
<dbReference type="SUPFAM" id="SSF51182">
    <property type="entry name" value="RmlC-like cupins"/>
    <property type="match status" value="1"/>
</dbReference>
<dbReference type="InterPro" id="IPR011051">
    <property type="entry name" value="RmlC_Cupin_sf"/>
</dbReference>
<keyword evidence="2" id="KW-1185">Reference proteome</keyword>
<organism evidence="1 2">
    <name type="scientific">Mollisia scopiformis</name>
    <name type="common">Conifer needle endophyte fungus</name>
    <name type="synonym">Phialocephala scopiformis</name>
    <dbReference type="NCBI Taxonomy" id="149040"/>
    <lineage>
        <taxon>Eukaryota</taxon>
        <taxon>Fungi</taxon>
        <taxon>Dikarya</taxon>
        <taxon>Ascomycota</taxon>
        <taxon>Pezizomycotina</taxon>
        <taxon>Leotiomycetes</taxon>
        <taxon>Helotiales</taxon>
        <taxon>Mollisiaceae</taxon>
        <taxon>Mollisia</taxon>
    </lineage>
</organism>
<dbReference type="CDD" id="cd02219">
    <property type="entry name" value="cupin_YjlB-like"/>
    <property type="match status" value="1"/>
</dbReference>
<dbReference type="InterPro" id="IPR014710">
    <property type="entry name" value="RmlC-like_jellyroll"/>
</dbReference>
<dbReference type="RefSeq" id="XP_018067823.1">
    <property type="nucleotide sequence ID" value="XM_018220254.1"/>
</dbReference>
<name>A0A194WZU5_MOLSC</name>
<dbReference type="PANTHER" id="PTHR36448">
    <property type="entry name" value="BLR7373 PROTEIN"/>
    <property type="match status" value="1"/>
</dbReference>
<dbReference type="OrthoDB" id="2446447at2759"/>
<reference evidence="1 2" key="1">
    <citation type="submission" date="2015-10" db="EMBL/GenBank/DDBJ databases">
        <title>Full genome of DAOMC 229536 Phialocephala scopiformis, a fungal endophyte of spruce producing the potent anti-insectan compound rugulosin.</title>
        <authorList>
            <consortium name="DOE Joint Genome Institute"/>
            <person name="Walker A.K."/>
            <person name="Frasz S.L."/>
            <person name="Seifert K.A."/>
            <person name="Miller J.D."/>
            <person name="Mondo S.J."/>
            <person name="Labutti K."/>
            <person name="Lipzen A."/>
            <person name="Dockter R."/>
            <person name="Kennedy M."/>
            <person name="Grigoriev I.V."/>
            <person name="Spatafora J.W."/>
        </authorList>
    </citation>
    <scope>NUCLEOTIDE SEQUENCE [LARGE SCALE GENOMIC DNA]</scope>
    <source>
        <strain evidence="1 2">CBS 120377</strain>
    </source>
</reference>